<dbReference type="CDD" id="cd00085">
    <property type="entry name" value="HNHc"/>
    <property type="match status" value="1"/>
</dbReference>
<reference evidence="3 4" key="1">
    <citation type="submission" date="2016-07" db="EMBL/GenBank/DDBJ databases">
        <title>Draft genome sequence of Prauserella muralis DSM 45305, isolated from a mould-covered wall in an indoor environment.</title>
        <authorList>
            <person name="Ruckert C."/>
            <person name="Albersmeier A."/>
            <person name="Jiang C.-L."/>
            <person name="Jiang Y."/>
            <person name="Kalinowski J."/>
            <person name="Schneider O."/>
            <person name="Winkler A."/>
            <person name="Zotchev S.B."/>
        </authorList>
    </citation>
    <scope>NUCLEOTIDE SEQUENCE [LARGE SCALE GENOMIC DNA]</scope>
    <source>
        <strain evidence="3 4">DSM 45305</strain>
    </source>
</reference>
<accession>A0A2V4AWK6</accession>
<feature type="domain" description="DUF222" evidence="2">
    <location>
        <begin position="19"/>
        <end position="96"/>
    </location>
</feature>
<dbReference type="AlphaFoldDB" id="A0A2V4AWK6"/>
<dbReference type="InterPro" id="IPR003615">
    <property type="entry name" value="HNH_nuc"/>
</dbReference>
<evidence type="ECO:0000313" key="4">
    <source>
        <dbReference type="Proteomes" id="UP000249915"/>
    </source>
</evidence>
<feature type="region of interest" description="Disordered" evidence="1">
    <location>
        <begin position="185"/>
        <end position="209"/>
    </location>
</feature>
<organism evidence="3 4">
    <name type="scientific">Prauserella muralis</name>
    <dbReference type="NCBI Taxonomy" id="588067"/>
    <lineage>
        <taxon>Bacteria</taxon>
        <taxon>Bacillati</taxon>
        <taxon>Actinomycetota</taxon>
        <taxon>Actinomycetes</taxon>
        <taxon>Pseudonocardiales</taxon>
        <taxon>Pseudonocardiaceae</taxon>
        <taxon>Prauserella</taxon>
    </lineage>
</organism>
<gene>
    <name evidence="3" type="ORF">BAY60_19200</name>
</gene>
<evidence type="ECO:0000256" key="1">
    <source>
        <dbReference type="SAM" id="MobiDB-lite"/>
    </source>
</evidence>
<dbReference type="Pfam" id="PF02720">
    <property type="entry name" value="DUF222"/>
    <property type="match status" value="1"/>
</dbReference>
<sequence>MTAALLLGHDPGAQAPAVAAMVSLHMPVTTALTMTEHGCHLDGYGPIPAAIAREMMSNPASVLRKVITDEQGVVTGIGARGRRPNAALRELIRARDRECVHPGCHRPATRSDLDHHHEHHRGGPTEPANLAARCEHHHYLRDQPGWTVELVPRTRLSIVTTPTGRTYHTPAETILDLTIPIRHPRPRSPLWTPGPSGRRPTSQHRAHPDHVIDTFLRRRRTSQRTRRRPARC</sequence>
<evidence type="ECO:0000313" key="3">
    <source>
        <dbReference type="EMBL" id="PXY24641.1"/>
    </source>
</evidence>
<dbReference type="Proteomes" id="UP000249915">
    <property type="component" value="Unassembled WGS sequence"/>
</dbReference>
<proteinExistence type="predicted"/>
<protein>
    <recommendedName>
        <fullName evidence="2">DUF222 domain-containing protein</fullName>
    </recommendedName>
</protein>
<keyword evidence="4" id="KW-1185">Reference proteome</keyword>
<comment type="caution">
    <text evidence="3">The sequence shown here is derived from an EMBL/GenBank/DDBJ whole genome shotgun (WGS) entry which is preliminary data.</text>
</comment>
<evidence type="ECO:0000259" key="2">
    <source>
        <dbReference type="Pfam" id="PF02720"/>
    </source>
</evidence>
<feature type="region of interest" description="Disordered" evidence="1">
    <location>
        <begin position="108"/>
        <end position="127"/>
    </location>
</feature>
<name>A0A2V4AWK6_9PSEU</name>
<dbReference type="InterPro" id="IPR003870">
    <property type="entry name" value="DUF222"/>
</dbReference>
<dbReference type="EMBL" id="MASW01000004">
    <property type="protein sequence ID" value="PXY24641.1"/>
    <property type="molecule type" value="Genomic_DNA"/>
</dbReference>